<dbReference type="Pfam" id="PF01476">
    <property type="entry name" value="LysM"/>
    <property type="match status" value="1"/>
</dbReference>
<dbReference type="SMART" id="SM00257">
    <property type="entry name" value="LysM"/>
    <property type="match status" value="1"/>
</dbReference>
<comment type="caution">
    <text evidence="3">The sequence shown here is derived from an EMBL/GenBank/DDBJ whole genome shotgun (WGS) entry which is preliminary data.</text>
</comment>
<dbReference type="Gene3D" id="3.10.350.10">
    <property type="entry name" value="LysM domain"/>
    <property type="match status" value="1"/>
</dbReference>
<dbReference type="EMBL" id="JABBFO010000012">
    <property type="protein sequence ID" value="MBT0728073.1"/>
    <property type="molecule type" value="Genomic_DNA"/>
</dbReference>
<dbReference type="InterPro" id="IPR007055">
    <property type="entry name" value="BON_dom"/>
</dbReference>
<evidence type="ECO:0000259" key="2">
    <source>
        <dbReference type="PROSITE" id="PS51782"/>
    </source>
</evidence>
<evidence type="ECO:0000259" key="1">
    <source>
        <dbReference type="PROSITE" id="PS50914"/>
    </source>
</evidence>
<proteinExistence type="predicted"/>
<sequence length="148" mass="15816">MGLFDFVKEAGEKIWDSVSSHDDAATKIQDHLQKLGIPGADKVQVSVDGDKATVSGEGLSQELKEKILVAVGNVAGISSVDDKVTTTPDTATATESKFYTVKSGDTLSGIAKQMYGDANQYNKIFEANKPMLSHPDKIYPGQSLRIPA</sequence>
<evidence type="ECO:0000313" key="4">
    <source>
        <dbReference type="Proteomes" id="UP000786875"/>
    </source>
</evidence>
<feature type="domain" description="LysM" evidence="2">
    <location>
        <begin position="97"/>
        <end position="146"/>
    </location>
</feature>
<dbReference type="Pfam" id="PF04972">
    <property type="entry name" value="BON"/>
    <property type="match status" value="1"/>
</dbReference>
<dbReference type="InterPro" id="IPR036779">
    <property type="entry name" value="LysM_dom_sf"/>
</dbReference>
<keyword evidence="4" id="KW-1185">Reference proteome</keyword>
<dbReference type="PANTHER" id="PTHR34700">
    <property type="entry name" value="POTASSIUM BINDING PROTEIN KBP"/>
    <property type="match status" value="1"/>
</dbReference>
<dbReference type="Proteomes" id="UP000786875">
    <property type="component" value="Unassembled WGS sequence"/>
</dbReference>
<accession>A0ABS5T8M9</accession>
<dbReference type="PROSITE" id="PS50914">
    <property type="entry name" value="BON"/>
    <property type="match status" value="1"/>
</dbReference>
<dbReference type="CDD" id="cd00118">
    <property type="entry name" value="LysM"/>
    <property type="match status" value="1"/>
</dbReference>
<dbReference type="NCBIfam" id="NF008399">
    <property type="entry name" value="PRK11198.1"/>
    <property type="match status" value="1"/>
</dbReference>
<dbReference type="InterPro" id="IPR018392">
    <property type="entry name" value="LysM"/>
</dbReference>
<name>A0ABS5T8M9_9GAMM</name>
<feature type="domain" description="BON" evidence="1">
    <location>
        <begin position="20"/>
        <end position="88"/>
    </location>
</feature>
<reference evidence="3 4" key="1">
    <citation type="submission" date="2020-04" db="EMBL/GenBank/DDBJ databases">
        <title>Genome sequencing of Rosenbergiella species.</title>
        <authorList>
            <person name="Alvarez-Perez S."/>
            <person name="Lievens B."/>
        </authorList>
    </citation>
    <scope>NUCLEOTIDE SEQUENCE [LARGE SCALE GENOMIC DNA]</scope>
    <source>
        <strain evidence="3 4">CdVSA20.1</strain>
    </source>
</reference>
<organism evidence="3 4">
    <name type="scientific">Rosenbergiella australiborealis</name>
    <dbReference type="NCBI Taxonomy" id="1544696"/>
    <lineage>
        <taxon>Bacteria</taxon>
        <taxon>Pseudomonadati</taxon>
        <taxon>Pseudomonadota</taxon>
        <taxon>Gammaproteobacteria</taxon>
        <taxon>Enterobacterales</taxon>
        <taxon>Erwiniaceae</taxon>
        <taxon>Rosenbergiella</taxon>
    </lineage>
</organism>
<dbReference type="Gene3D" id="3.30.1340.30">
    <property type="match status" value="1"/>
</dbReference>
<dbReference type="SUPFAM" id="SSF54106">
    <property type="entry name" value="LysM domain"/>
    <property type="match status" value="1"/>
</dbReference>
<dbReference type="InterPro" id="IPR052196">
    <property type="entry name" value="Bact_Kbp"/>
</dbReference>
<protein>
    <submittedName>
        <fullName evidence="3">Peptidoglycan-binding protein LysM</fullName>
    </submittedName>
</protein>
<gene>
    <name evidence="3" type="primary">lysM</name>
    <name evidence="3" type="ORF">HGT73_11940</name>
</gene>
<dbReference type="SMART" id="SM00749">
    <property type="entry name" value="BON"/>
    <property type="match status" value="1"/>
</dbReference>
<evidence type="ECO:0000313" key="3">
    <source>
        <dbReference type="EMBL" id="MBT0728073.1"/>
    </source>
</evidence>
<dbReference type="InterPro" id="IPR014004">
    <property type="entry name" value="Transpt-assoc_nodulatn_dom_bac"/>
</dbReference>
<dbReference type="RefSeq" id="WP_214215325.1">
    <property type="nucleotide sequence ID" value="NZ_JABBFO010000012.1"/>
</dbReference>
<dbReference type="PANTHER" id="PTHR34700:SF8">
    <property type="entry name" value="POTASSIUM BINDING PROTEIN KBP"/>
    <property type="match status" value="1"/>
</dbReference>
<dbReference type="PROSITE" id="PS51782">
    <property type="entry name" value="LYSM"/>
    <property type="match status" value="1"/>
</dbReference>